<keyword evidence="2" id="KW-1185">Reference proteome</keyword>
<dbReference type="InterPro" id="IPR032774">
    <property type="entry name" value="WG_beta_rep"/>
</dbReference>
<gene>
    <name evidence="1" type="ORF">D0C36_09870</name>
</gene>
<accession>A0A372NUS7</accession>
<reference evidence="1 2" key="1">
    <citation type="submission" date="2018-08" db="EMBL/GenBank/DDBJ databases">
        <title>Mucilaginibacter sp. MYSH2.</title>
        <authorList>
            <person name="Seo T."/>
        </authorList>
    </citation>
    <scope>NUCLEOTIDE SEQUENCE [LARGE SCALE GENOMIC DNA]</scope>
    <source>
        <strain evidence="1 2">MYSH2</strain>
    </source>
</reference>
<dbReference type="OrthoDB" id="697275at2"/>
<evidence type="ECO:0000313" key="1">
    <source>
        <dbReference type="EMBL" id="RFZ93010.1"/>
    </source>
</evidence>
<sequence>MLSACNAEHKGDLYLIRDTITDNEGYINAKHDTIITPGKYKHCLTDTFKNFAFVVTKDNKMIAIDREEKVLFKPFIFDNGPDYPSEGYFRIVDDNNKIGFADTTGKIVIEPQYSCAYNFANGFSKVSNDCKLVDLGDEHTGWVSTKWFYIDPHGNRVK</sequence>
<name>A0A372NUS7_9SPHI</name>
<dbReference type="EMBL" id="QWDC01000002">
    <property type="protein sequence ID" value="RFZ93010.1"/>
    <property type="molecule type" value="Genomic_DNA"/>
</dbReference>
<dbReference type="AlphaFoldDB" id="A0A372NUS7"/>
<dbReference type="Proteomes" id="UP000264217">
    <property type="component" value="Unassembled WGS sequence"/>
</dbReference>
<organism evidence="1 2">
    <name type="scientific">Mucilaginibacter conchicola</name>
    <dbReference type="NCBI Taxonomy" id="2303333"/>
    <lineage>
        <taxon>Bacteria</taxon>
        <taxon>Pseudomonadati</taxon>
        <taxon>Bacteroidota</taxon>
        <taxon>Sphingobacteriia</taxon>
        <taxon>Sphingobacteriales</taxon>
        <taxon>Sphingobacteriaceae</taxon>
        <taxon>Mucilaginibacter</taxon>
    </lineage>
</organism>
<evidence type="ECO:0000313" key="2">
    <source>
        <dbReference type="Proteomes" id="UP000264217"/>
    </source>
</evidence>
<proteinExistence type="predicted"/>
<comment type="caution">
    <text evidence="1">The sequence shown here is derived from an EMBL/GenBank/DDBJ whole genome shotgun (WGS) entry which is preliminary data.</text>
</comment>
<protein>
    <submittedName>
        <fullName evidence="1">WG repeat-containing protein</fullName>
    </submittedName>
</protein>
<dbReference type="Pfam" id="PF14903">
    <property type="entry name" value="WG_beta_rep"/>
    <property type="match status" value="1"/>
</dbReference>